<evidence type="ECO:0000256" key="2">
    <source>
        <dbReference type="ARBA" id="ARBA00012438"/>
    </source>
</evidence>
<evidence type="ECO:0000313" key="7">
    <source>
        <dbReference type="Proteomes" id="UP000634179"/>
    </source>
</evidence>
<comment type="caution">
    <text evidence="6">The sequence shown here is derived from an EMBL/GenBank/DDBJ whole genome shotgun (WGS) entry which is preliminary data.</text>
</comment>
<dbReference type="EMBL" id="JADUOV010000003">
    <property type="protein sequence ID" value="MBH1789312.1"/>
    <property type="molecule type" value="Genomic_DNA"/>
</dbReference>
<dbReference type="SMART" id="SM00387">
    <property type="entry name" value="HATPase_c"/>
    <property type="match status" value="1"/>
</dbReference>
<dbReference type="InterPro" id="IPR005467">
    <property type="entry name" value="His_kinase_dom"/>
</dbReference>
<accession>A0AA40Y4Y8</accession>
<dbReference type="Gene3D" id="1.10.287.130">
    <property type="match status" value="1"/>
</dbReference>
<dbReference type="Gene3D" id="3.30.565.10">
    <property type="entry name" value="Histidine kinase-like ATPase, C-terminal domain"/>
    <property type="match status" value="1"/>
</dbReference>
<evidence type="ECO:0000256" key="4">
    <source>
        <dbReference type="SAM" id="MobiDB-lite"/>
    </source>
</evidence>
<comment type="catalytic activity">
    <reaction evidence="1">
        <text>ATP + protein L-histidine = ADP + protein N-phospho-L-histidine.</text>
        <dbReference type="EC" id="2.7.13.3"/>
    </reaction>
</comment>
<dbReference type="PANTHER" id="PTHR43547">
    <property type="entry name" value="TWO-COMPONENT HISTIDINE KINASE"/>
    <property type="match status" value="1"/>
</dbReference>
<dbReference type="InterPro" id="IPR036890">
    <property type="entry name" value="HATPase_C_sf"/>
</dbReference>
<gene>
    <name evidence="6" type="ORF">I5V89_05425</name>
</gene>
<proteinExistence type="predicted"/>
<evidence type="ECO:0000259" key="5">
    <source>
        <dbReference type="PROSITE" id="PS50109"/>
    </source>
</evidence>
<dbReference type="Pfam" id="PF00512">
    <property type="entry name" value="HisKA"/>
    <property type="match status" value="1"/>
</dbReference>
<reference evidence="6" key="1">
    <citation type="submission" date="2020-11" db="EMBL/GenBank/DDBJ databases">
        <title>Enhanced detection system for hospital associated transmission using whole genome sequencing surveillance.</title>
        <authorList>
            <person name="Harrison L.H."/>
            <person name="Van Tyne D."/>
            <person name="Marsh J.W."/>
            <person name="Griffith M.P."/>
            <person name="Snyder D.J."/>
            <person name="Cooper V.S."/>
            <person name="Mustapha M."/>
        </authorList>
    </citation>
    <scope>NUCLEOTIDE SEQUENCE</scope>
    <source>
        <strain evidence="6">STEN00053</strain>
    </source>
</reference>
<keyword evidence="6" id="KW-0808">Transferase</keyword>
<dbReference type="GO" id="GO:0000155">
    <property type="term" value="F:phosphorelay sensor kinase activity"/>
    <property type="evidence" value="ECO:0007669"/>
    <property type="project" value="InterPro"/>
</dbReference>
<protein>
    <recommendedName>
        <fullName evidence="2">histidine kinase</fullName>
        <ecNumber evidence="2">2.7.13.3</ecNumber>
    </recommendedName>
</protein>
<dbReference type="RefSeq" id="WP_049405300.1">
    <property type="nucleotide sequence ID" value="NZ_JANKBX010000004.1"/>
</dbReference>
<dbReference type="SUPFAM" id="SSF47384">
    <property type="entry name" value="Homodimeric domain of signal transducing histidine kinase"/>
    <property type="match status" value="1"/>
</dbReference>
<keyword evidence="3" id="KW-0597">Phosphoprotein</keyword>
<feature type="region of interest" description="Disordered" evidence="4">
    <location>
        <begin position="59"/>
        <end position="79"/>
    </location>
</feature>
<dbReference type="SMART" id="SM00388">
    <property type="entry name" value="HisKA"/>
    <property type="match status" value="1"/>
</dbReference>
<dbReference type="AlphaFoldDB" id="A0AA40Y4Y8"/>
<dbReference type="PROSITE" id="PS50109">
    <property type="entry name" value="HIS_KIN"/>
    <property type="match status" value="1"/>
</dbReference>
<dbReference type="InterPro" id="IPR003594">
    <property type="entry name" value="HATPase_dom"/>
</dbReference>
<name>A0AA40Y4Y8_STEMA</name>
<dbReference type="CDD" id="cd00082">
    <property type="entry name" value="HisKA"/>
    <property type="match status" value="1"/>
</dbReference>
<dbReference type="InterPro" id="IPR003661">
    <property type="entry name" value="HisK_dim/P_dom"/>
</dbReference>
<dbReference type="Pfam" id="PF02518">
    <property type="entry name" value="HATPase_c"/>
    <property type="match status" value="1"/>
</dbReference>
<keyword evidence="6" id="KW-0418">Kinase</keyword>
<dbReference type="SUPFAM" id="SSF55874">
    <property type="entry name" value="ATPase domain of HSP90 chaperone/DNA topoisomerase II/histidine kinase"/>
    <property type="match status" value="1"/>
</dbReference>
<sequence>MRLADFIEQNAREILDDAVAFAETQAPDTVEFSAKQLRNHLPQILQAVIDDLRSPQTDSQQLAKSHGLAPLKPGPESAASYHGRTRAIAGFGLNQMVAEYRALRASVLRRWASDQRLVTSSIDDILRFNEAIDQAVAESLAQFSAEVESWRQIFLAALGHDLRGPLAAIIFSADTLASGLQEPALAKQAERIINGSMRMNKLLDDLLAYSRSKLGDGMAIHPVDCDLAQSLGEEVELLRAALPHVPITYEVEGDARGCFDASSLREAVHNLTTNAAKYGEHGTDVRISLEGLADQILITVSNTGAELSDEAFNSLFDPLRRGSLNASQGEHASLGLGLFLVREICHAHRGTVHGRWRDGRTSFVITLPKNAD</sequence>
<evidence type="ECO:0000256" key="3">
    <source>
        <dbReference type="ARBA" id="ARBA00022553"/>
    </source>
</evidence>
<feature type="domain" description="Histidine kinase" evidence="5">
    <location>
        <begin position="157"/>
        <end position="371"/>
    </location>
</feature>
<dbReference type="InterPro" id="IPR036097">
    <property type="entry name" value="HisK_dim/P_sf"/>
</dbReference>
<evidence type="ECO:0000256" key="1">
    <source>
        <dbReference type="ARBA" id="ARBA00000085"/>
    </source>
</evidence>
<dbReference type="Proteomes" id="UP000634179">
    <property type="component" value="Unassembled WGS sequence"/>
</dbReference>
<dbReference type="EC" id="2.7.13.3" evidence="2"/>
<evidence type="ECO:0000313" key="6">
    <source>
        <dbReference type="EMBL" id="MBH1789312.1"/>
    </source>
</evidence>
<dbReference type="PANTHER" id="PTHR43547:SF2">
    <property type="entry name" value="HYBRID SIGNAL TRANSDUCTION HISTIDINE KINASE C"/>
    <property type="match status" value="1"/>
</dbReference>
<organism evidence="6 7">
    <name type="scientific">Stenotrophomonas maltophilia</name>
    <name type="common">Pseudomonas maltophilia</name>
    <name type="synonym">Xanthomonas maltophilia</name>
    <dbReference type="NCBI Taxonomy" id="40324"/>
    <lineage>
        <taxon>Bacteria</taxon>
        <taxon>Pseudomonadati</taxon>
        <taxon>Pseudomonadota</taxon>
        <taxon>Gammaproteobacteria</taxon>
        <taxon>Lysobacterales</taxon>
        <taxon>Lysobacteraceae</taxon>
        <taxon>Stenotrophomonas</taxon>
        <taxon>Stenotrophomonas maltophilia group</taxon>
    </lineage>
</organism>